<feature type="signal peptide" evidence="1">
    <location>
        <begin position="1"/>
        <end position="20"/>
    </location>
</feature>
<evidence type="ECO:0000313" key="2">
    <source>
        <dbReference type="EMBL" id="EGF82594.1"/>
    </source>
</evidence>
<dbReference type="RefSeq" id="XP_006676980.1">
    <property type="nucleotide sequence ID" value="XM_006676917.1"/>
</dbReference>
<organism evidence="2 3">
    <name type="scientific">Batrachochytrium dendrobatidis (strain JAM81 / FGSC 10211)</name>
    <name type="common">Frog chytrid fungus</name>
    <dbReference type="NCBI Taxonomy" id="684364"/>
    <lineage>
        <taxon>Eukaryota</taxon>
        <taxon>Fungi</taxon>
        <taxon>Fungi incertae sedis</taxon>
        <taxon>Chytridiomycota</taxon>
        <taxon>Chytridiomycota incertae sedis</taxon>
        <taxon>Chytridiomycetes</taxon>
        <taxon>Rhizophydiales</taxon>
        <taxon>Rhizophydiales incertae sedis</taxon>
        <taxon>Batrachochytrium</taxon>
    </lineage>
</organism>
<gene>
    <name evidence="2" type="ORF">BATDEDRAFT_86554</name>
</gene>
<accession>F4NX18</accession>
<dbReference type="InParanoid" id="F4NX18"/>
<dbReference type="EMBL" id="GL882880">
    <property type="protein sequence ID" value="EGF82594.1"/>
    <property type="molecule type" value="Genomic_DNA"/>
</dbReference>
<name>F4NX18_BATDJ</name>
<dbReference type="GeneID" id="18242483"/>
<feature type="chain" id="PRO_5003314638" evidence="1">
    <location>
        <begin position="21"/>
        <end position="237"/>
    </location>
</feature>
<sequence length="237" mass="27115">MKLSIAVLSSILAVFSVTVANPVDPSSTMSAKVSTATVPPSATETETASAKASTLNTFTRFDYPKKLKSYNEFGKYCYSIGLEGVFMIEEHATLSVKIDKIEKDIHNVDARIKAQKNLLYNLEQDFDFLNRASGQGSVDLDLEANIRTQREFLDELQEILQKTLDGYRIRLKKDSEQELELKHYFEHHHKFEVTDSDDNINLESYHSYKSCFDFFYSYFSSVFSRVEQDAQQQALQP</sequence>
<keyword evidence="1" id="KW-0732">Signal</keyword>
<dbReference type="Proteomes" id="UP000007241">
    <property type="component" value="Unassembled WGS sequence"/>
</dbReference>
<dbReference type="AlphaFoldDB" id="F4NX18"/>
<proteinExistence type="predicted"/>
<dbReference type="HOGENOM" id="CLU_087643_0_0_1"/>
<keyword evidence="3" id="KW-1185">Reference proteome</keyword>
<evidence type="ECO:0000256" key="1">
    <source>
        <dbReference type="SAM" id="SignalP"/>
    </source>
</evidence>
<evidence type="ECO:0000313" key="3">
    <source>
        <dbReference type="Proteomes" id="UP000007241"/>
    </source>
</evidence>
<protein>
    <submittedName>
        <fullName evidence="2">Uncharacterized protein</fullName>
    </submittedName>
</protein>
<reference evidence="2 3" key="1">
    <citation type="submission" date="2009-12" db="EMBL/GenBank/DDBJ databases">
        <title>The draft genome of Batrachochytrium dendrobatidis.</title>
        <authorList>
            <consortium name="US DOE Joint Genome Institute (JGI-PGF)"/>
            <person name="Kuo A."/>
            <person name="Salamov A."/>
            <person name="Schmutz J."/>
            <person name="Lucas S."/>
            <person name="Pitluck S."/>
            <person name="Rosenblum E."/>
            <person name="Stajich J."/>
            <person name="Eisen M."/>
            <person name="Grigoriev I.V."/>
        </authorList>
    </citation>
    <scope>NUCLEOTIDE SEQUENCE [LARGE SCALE GENOMIC DNA]</scope>
    <source>
        <strain evidence="3">JAM81 / FGSC 10211</strain>
    </source>
</reference>